<evidence type="ECO:0000259" key="6">
    <source>
        <dbReference type="Pfam" id="PF01494"/>
    </source>
</evidence>
<dbReference type="PANTHER" id="PTHR43004">
    <property type="entry name" value="TRK SYSTEM POTASSIUM UPTAKE PROTEIN"/>
    <property type="match status" value="1"/>
</dbReference>
<feature type="signal peptide" evidence="5">
    <location>
        <begin position="1"/>
        <end position="23"/>
    </location>
</feature>
<sequence>MRSALTFMLRLAAALYLAQLGIPFRIIDKRSDEPRIGQADGLNPKTMEIFESWGIHNQITQLWEPATHETIWYRGLDGELVRTDRYLNQPPMGVRWTHGTLQQGTVEEIMKKKIYEIADMTVGYHTTLCELNIDITQLTAPGAFPCTAQVQQMKKGSIVTEIITAKYVIGADGGKSLTRKLLDIGMNGEKGASVWGVMDFAGSSDFPDFGATSIIRSATDGSLDFVRREEGLIRMYVELNKGPEGKHICRENITPEAIVQKCQYMIRPYRLDVRRWVWWSAFTATQKLSTALSKFNRVFLVGDAVHTHSPVTGMGMNTSIQDSYNLAWKLAGVIKGQLNPKILATYDTERGIVAKQLLQADRTTLELFDTKFGHETPSLLERAETLRVFLAGRAIRYADALLTSPSAQGIGSFQPGECLPDFSITNHATGRSVHIHNALKSNETWNMIVFAGDVSSVTQMVRIHELAKRLAELRNATSGALDTLIVHCAKWESVELTAFPTLFLPCDSITGRDYTKIYIDEWSVYDAVGLDPDNGGLVLVRPDRYIAWTGFLENIGDVRSYLSAVFLSL</sequence>
<dbReference type="InterPro" id="IPR036249">
    <property type="entry name" value="Thioredoxin-like_sf"/>
</dbReference>
<dbReference type="Pfam" id="PF01494">
    <property type="entry name" value="FAD_binding_3"/>
    <property type="match status" value="1"/>
</dbReference>
<gene>
    <name evidence="8" type="ORF">PEBR_04713</name>
</gene>
<evidence type="ECO:0000256" key="2">
    <source>
        <dbReference type="ARBA" id="ARBA00022630"/>
    </source>
</evidence>
<dbReference type="Proteomes" id="UP000190744">
    <property type="component" value="Unassembled WGS sequence"/>
</dbReference>
<evidence type="ECO:0000256" key="5">
    <source>
        <dbReference type="SAM" id="SignalP"/>
    </source>
</evidence>
<keyword evidence="2" id="KW-0285">Flavoprotein</keyword>
<dbReference type="InterPro" id="IPR036188">
    <property type="entry name" value="FAD/NAD-bd_sf"/>
</dbReference>
<keyword evidence="5" id="KW-0732">Signal</keyword>
<protein>
    <submittedName>
        <fullName evidence="8">FAD binding domain protein</fullName>
    </submittedName>
</protein>
<comment type="similarity">
    <text evidence="1">Belongs to the PheA/TfdB FAD monooxygenase family.</text>
</comment>
<accession>A0A1S9RY01</accession>
<dbReference type="SUPFAM" id="SSF51905">
    <property type="entry name" value="FAD/NAD(P)-binding domain"/>
    <property type="match status" value="1"/>
</dbReference>
<dbReference type="InterPro" id="IPR002938">
    <property type="entry name" value="FAD-bd"/>
</dbReference>
<evidence type="ECO:0000256" key="4">
    <source>
        <dbReference type="ARBA" id="ARBA00023002"/>
    </source>
</evidence>
<dbReference type="SUPFAM" id="SSF54373">
    <property type="entry name" value="FAD-linked reductases, C-terminal domain"/>
    <property type="match status" value="1"/>
</dbReference>
<dbReference type="InterPro" id="IPR038220">
    <property type="entry name" value="PHOX_C_sf"/>
</dbReference>
<evidence type="ECO:0000313" key="8">
    <source>
        <dbReference type="EMBL" id="OOQ90414.1"/>
    </source>
</evidence>
<dbReference type="Gene3D" id="3.30.9.10">
    <property type="entry name" value="D-Amino Acid Oxidase, subunit A, domain 2"/>
    <property type="match status" value="1"/>
</dbReference>
<dbReference type="AlphaFoldDB" id="A0A1S9RY01"/>
<dbReference type="PRINTS" id="PR00420">
    <property type="entry name" value="RNGMNOXGNASE"/>
</dbReference>
<evidence type="ECO:0000256" key="1">
    <source>
        <dbReference type="ARBA" id="ARBA00007801"/>
    </source>
</evidence>
<evidence type="ECO:0000313" key="9">
    <source>
        <dbReference type="Proteomes" id="UP000190744"/>
    </source>
</evidence>
<comment type="caution">
    <text evidence="8">The sequence shown here is derived from an EMBL/GenBank/DDBJ whole genome shotgun (WGS) entry which is preliminary data.</text>
</comment>
<reference evidence="9" key="1">
    <citation type="submission" date="2015-09" db="EMBL/GenBank/DDBJ databases">
        <authorList>
            <person name="Fill T.P."/>
            <person name="Baretta J.F."/>
            <person name="de Almeida L.G."/>
            <person name="Rocha M."/>
            <person name="de Souza D.H."/>
            <person name="Malavazi I."/>
            <person name="Cerdeira L.T."/>
            <person name="Hong H."/>
            <person name="Samborskyy M."/>
            <person name="de Vasconcelos A.T."/>
            <person name="Leadlay P."/>
            <person name="Rodrigues-Filho E."/>
        </authorList>
    </citation>
    <scope>NUCLEOTIDE SEQUENCE [LARGE SCALE GENOMIC DNA]</scope>
    <source>
        <strain evidence="9">LaBioMMi 136</strain>
    </source>
</reference>
<feature type="domain" description="Phenol hydroxylase-like C-terminal dimerisation" evidence="7">
    <location>
        <begin position="396"/>
        <end position="566"/>
    </location>
</feature>
<dbReference type="CDD" id="cd02979">
    <property type="entry name" value="PHOX_C"/>
    <property type="match status" value="1"/>
</dbReference>
<dbReference type="Gene3D" id="3.40.30.20">
    <property type="match status" value="1"/>
</dbReference>
<evidence type="ECO:0000256" key="3">
    <source>
        <dbReference type="ARBA" id="ARBA00022827"/>
    </source>
</evidence>
<keyword evidence="4" id="KW-0560">Oxidoreductase</keyword>
<organism evidence="8 9">
    <name type="scientific">Penicillium brasilianum</name>
    <dbReference type="NCBI Taxonomy" id="104259"/>
    <lineage>
        <taxon>Eukaryota</taxon>
        <taxon>Fungi</taxon>
        <taxon>Dikarya</taxon>
        <taxon>Ascomycota</taxon>
        <taxon>Pezizomycotina</taxon>
        <taxon>Eurotiomycetes</taxon>
        <taxon>Eurotiomycetidae</taxon>
        <taxon>Eurotiales</taxon>
        <taxon>Aspergillaceae</taxon>
        <taxon>Penicillium</taxon>
    </lineage>
</organism>
<dbReference type="EMBL" id="LJBN01000079">
    <property type="protein sequence ID" value="OOQ90414.1"/>
    <property type="molecule type" value="Genomic_DNA"/>
</dbReference>
<dbReference type="PANTHER" id="PTHR43004:SF20">
    <property type="entry name" value="2-MONOOXYGENASE, PUTATIVE (AFU_ORTHOLOGUE AFUA_1G13660)-RELATED"/>
    <property type="match status" value="1"/>
</dbReference>
<feature type="domain" description="FAD-binding" evidence="6">
    <location>
        <begin position="11"/>
        <end position="360"/>
    </location>
</feature>
<dbReference type="Pfam" id="PF07976">
    <property type="entry name" value="Phe_hydrox_dim"/>
    <property type="match status" value="1"/>
</dbReference>
<keyword evidence="3" id="KW-0274">FAD</keyword>
<dbReference type="SUPFAM" id="SSF52833">
    <property type="entry name" value="Thioredoxin-like"/>
    <property type="match status" value="1"/>
</dbReference>
<feature type="chain" id="PRO_5012188009" evidence="5">
    <location>
        <begin position="24"/>
        <end position="569"/>
    </location>
</feature>
<proteinExistence type="inferred from homology"/>
<dbReference type="Gene3D" id="3.50.50.60">
    <property type="entry name" value="FAD/NAD(P)-binding domain"/>
    <property type="match status" value="1"/>
</dbReference>
<name>A0A1S9RY01_PENBI</name>
<dbReference type="GO" id="GO:0016709">
    <property type="term" value="F:oxidoreductase activity, acting on paired donors, with incorporation or reduction of molecular oxygen, NAD(P)H as one donor, and incorporation of one atom of oxygen"/>
    <property type="evidence" value="ECO:0007669"/>
    <property type="project" value="UniProtKB-ARBA"/>
</dbReference>
<evidence type="ECO:0000259" key="7">
    <source>
        <dbReference type="Pfam" id="PF07976"/>
    </source>
</evidence>
<dbReference type="InterPro" id="IPR012941">
    <property type="entry name" value="Phe_hydrox_C_dim_dom"/>
</dbReference>
<dbReference type="GO" id="GO:0071949">
    <property type="term" value="F:FAD binding"/>
    <property type="evidence" value="ECO:0007669"/>
    <property type="project" value="InterPro"/>
</dbReference>
<dbReference type="InterPro" id="IPR050641">
    <property type="entry name" value="RIFMO-like"/>
</dbReference>